<dbReference type="GO" id="GO:0022857">
    <property type="term" value="F:transmembrane transporter activity"/>
    <property type="evidence" value="ECO:0007669"/>
    <property type="project" value="TreeGrafter"/>
</dbReference>
<organism evidence="5 6">
    <name type="scientific">Zavarzinia compransoris</name>
    <dbReference type="NCBI Taxonomy" id="1264899"/>
    <lineage>
        <taxon>Bacteria</taxon>
        <taxon>Pseudomonadati</taxon>
        <taxon>Pseudomonadota</taxon>
        <taxon>Alphaproteobacteria</taxon>
        <taxon>Rhodospirillales</taxon>
        <taxon>Zavarziniaceae</taxon>
        <taxon>Zavarzinia</taxon>
    </lineage>
</organism>
<name>A0A317E8Z5_9PROT</name>
<dbReference type="InterPro" id="IPR017911">
    <property type="entry name" value="MacB-like_ATP-bd"/>
</dbReference>
<evidence type="ECO:0000256" key="1">
    <source>
        <dbReference type="ARBA" id="ARBA00022448"/>
    </source>
</evidence>
<accession>A0A317E8Z5</accession>
<dbReference type="InterPro" id="IPR017871">
    <property type="entry name" value="ABC_transporter-like_CS"/>
</dbReference>
<dbReference type="Proteomes" id="UP000246077">
    <property type="component" value="Unassembled WGS sequence"/>
</dbReference>
<protein>
    <submittedName>
        <fullName evidence="5">ABC transporter ATP-binding protein</fullName>
    </submittedName>
</protein>
<evidence type="ECO:0000259" key="4">
    <source>
        <dbReference type="PROSITE" id="PS50893"/>
    </source>
</evidence>
<sequence>MTRLPMVEARKVVQMLPGGAGPVTVLREVSLSLFAGDLTLLSGPSGSGKTTLLSILGCLRRPTQGTLSIMGENVTGYDAGALARVRRLRIGFVFQHYNLFPALTARENLRLALDACDWDGADPSARVEHVLAEVGLTARGEAKPAAMSGGEQQRLAIGRAIAAGAPVILADEPTSALDARNGQIVMELLTELAHRRSATVLAVTHDPRTEPYADRMVRIEDGAITQDERRKISSRLTSSRDYRHE</sequence>
<keyword evidence="3 5" id="KW-0067">ATP-binding</keyword>
<dbReference type="PANTHER" id="PTHR24220">
    <property type="entry name" value="IMPORT ATP-BINDING PROTEIN"/>
    <property type="match status" value="1"/>
</dbReference>
<keyword evidence="1" id="KW-0813">Transport</keyword>
<dbReference type="PROSITE" id="PS50893">
    <property type="entry name" value="ABC_TRANSPORTER_2"/>
    <property type="match status" value="1"/>
</dbReference>
<dbReference type="AlphaFoldDB" id="A0A317E8Z5"/>
<feature type="domain" description="ABC transporter" evidence="4">
    <location>
        <begin position="7"/>
        <end position="245"/>
    </location>
</feature>
<dbReference type="GO" id="GO:0016887">
    <property type="term" value="F:ATP hydrolysis activity"/>
    <property type="evidence" value="ECO:0007669"/>
    <property type="project" value="InterPro"/>
</dbReference>
<dbReference type="InterPro" id="IPR003593">
    <property type="entry name" value="AAA+_ATPase"/>
</dbReference>
<evidence type="ECO:0000256" key="2">
    <source>
        <dbReference type="ARBA" id="ARBA00022741"/>
    </source>
</evidence>
<gene>
    <name evidence="5" type="ORF">DKG75_00290</name>
</gene>
<dbReference type="InterPro" id="IPR027417">
    <property type="entry name" value="P-loop_NTPase"/>
</dbReference>
<dbReference type="PROSITE" id="PS00211">
    <property type="entry name" value="ABC_TRANSPORTER_1"/>
    <property type="match status" value="1"/>
</dbReference>
<dbReference type="GO" id="GO:0005886">
    <property type="term" value="C:plasma membrane"/>
    <property type="evidence" value="ECO:0007669"/>
    <property type="project" value="TreeGrafter"/>
</dbReference>
<dbReference type="InterPro" id="IPR003439">
    <property type="entry name" value="ABC_transporter-like_ATP-bd"/>
</dbReference>
<dbReference type="Pfam" id="PF00005">
    <property type="entry name" value="ABC_tran"/>
    <property type="match status" value="1"/>
</dbReference>
<dbReference type="SUPFAM" id="SSF52540">
    <property type="entry name" value="P-loop containing nucleoside triphosphate hydrolases"/>
    <property type="match status" value="1"/>
</dbReference>
<dbReference type="InterPro" id="IPR015854">
    <property type="entry name" value="ABC_transpr_LolD-like"/>
</dbReference>
<evidence type="ECO:0000256" key="3">
    <source>
        <dbReference type="ARBA" id="ARBA00022840"/>
    </source>
</evidence>
<evidence type="ECO:0000313" key="6">
    <source>
        <dbReference type="Proteomes" id="UP000246077"/>
    </source>
</evidence>
<dbReference type="GO" id="GO:0005524">
    <property type="term" value="F:ATP binding"/>
    <property type="evidence" value="ECO:0007669"/>
    <property type="project" value="UniProtKB-KW"/>
</dbReference>
<comment type="caution">
    <text evidence="5">The sequence shown here is derived from an EMBL/GenBank/DDBJ whole genome shotgun (WGS) entry which is preliminary data.</text>
</comment>
<dbReference type="SMART" id="SM00382">
    <property type="entry name" value="AAA"/>
    <property type="match status" value="1"/>
</dbReference>
<reference evidence="6" key="1">
    <citation type="submission" date="2018-05" db="EMBL/GenBank/DDBJ databases">
        <title>Zavarzinia sp. HR-AS.</title>
        <authorList>
            <person name="Lee Y."/>
            <person name="Jeon C.O."/>
        </authorList>
    </citation>
    <scope>NUCLEOTIDE SEQUENCE [LARGE SCALE GENOMIC DNA]</scope>
    <source>
        <strain evidence="6">DSM 1231</strain>
    </source>
</reference>
<keyword evidence="6" id="KW-1185">Reference proteome</keyword>
<dbReference type="Gene3D" id="3.40.50.300">
    <property type="entry name" value="P-loop containing nucleotide triphosphate hydrolases"/>
    <property type="match status" value="1"/>
</dbReference>
<dbReference type="EMBL" id="QGLF01000001">
    <property type="protein sequence ID" value="PWR23052.1"/>
    <property type="molecule type" value="Genomic_DNA"/>
</dbReference>
<proteinExistence type="predicted"/>
<dbReference type="RefSeq" id="WP_109919087.1">
    <property type="nucleotide sequence ID" value="NZ_QGLF01000001.1"/>
</dbReference>
<dbReference type="CDD" id="cd03255">
    <property type="entry name" value="ABC_MJ0796_LolCDE_FtsE"/>
    <property type="match status" value="1"/>
</dbReference>
<keyword evidence="2" id="KW-0547">Nucleotide-binding</keyword>
<dbReference type="OrthoDB" id="9786950at2"/>
<evidence type="ECO:0000313" key="5">
    <source>
        <dbReference type="EMBL" id="PWR23052.1"/>
    </source>
</evidence>